<feature type="region of interest" description="Disordered" evidence="1">
    <location>
        <begin position="241"/>
        <end position="260"/>
    </location>
</feature>
<dbReference type="Proteomes" id="UP000646484">
    <property type="component" value="Unassembled WGS sequence"/>
</dbReference>
<dbReference type="EMBL" id="JACOOH010000002">
    <property type="protein sequence ID" value="MBC5620294.1"/>
    <property type="molecule type" value="Genomic_DNA"/>
</dbReference>
<evidence type="ECO:0000256" key="1">
    <source>
        <dbReference type="SAM" id="MobiDB-lite"/>
    </source>
</evidence>
<accession>A0ABR7CXB8</accession>
<keyword evidence="4" id="KW-1185">Reference proteome</keyword>
<evidence type="ECO:0000313" key="3">
    <source>
        <dbReference type="EMBL" id="MBC5620294.1"/>
    </source>
</evidence>
<name>A0ABR7CXB8_9BACT</name>
<gene>
    <name evidence="3" type="ORF">H8S64_04195</name>
</gene>
<feature type="compositionally biased region" description="Polar residues" evidence="1">
    <location>
        <begin position="247"/>
        <end position="260"/>
    </location>
</feature>
<dbReference type="RefSeq" id="WP_186975107.1">
    <property type="nucleotide sequence ID" value="NZ_JACOOH010000002.1"/>
</dbReference>
<reference evidence="3 4" key="1">
    <citation type="submission" date="2020-08" db="EMBL/GenBank/DDBJ databases">
        <title>Genome public.</title>
        <authorList>
            <person name="Liu C."/>
            <person name="Sun Q."/>
        </authorList>
    </citation>
    <scope>NUCLEOTIDE SEQUENCE [LARGE SCALE GENOMIC DNA]</scope>
    <source>
        <strain evidence="3 4">NSJ-56</strain>
    </source>
</reference>
<organism evidence="3 4">
    <name type="scientific">Butyricimonas hominis</name>
    <dbReference type="NCBI Taxonomy" id="2763032"/>
    <lineage>
        <taxon>Bacteria</taxon>
        <taxon>Pseudomonadati</taxon>
        <taxon>Bacteroidota</taxon>
        <taxon>Bacteroidia</taxon>
        <taxon>Bacteroidales</taxon>
        <taxon>Odoribacteraceae</taxon>
        <taxon>Butyricimonas</taxon>
    </lineage>
</organism>
<evidence type="ECO:0000259" key="2">
    <source>
        <dbReference type="Pfam" id="PF03432"/>
    </source>
</evidence>
<comment type="caution">
    <text evidence="3">The sequence shown here is derived from an EMBL/GenBank/DDBJ whole genome shotgun (WGS) entry which is preliminary data.</text>
</comment>
<dbReference type="Pfam" id="PF03432">
    <property type="entry name" value="Relaxase"/>
    <property type="match status" value="1"/>
</dbReference>
<feature type="region of interest" description="Disordered" evidence="1">
    <location>
        <begin position="278"/>
        <end position="315"/>
    </location>
</feature>
<sequence length="315" mass="36586">MIGKITKGKSFSGLIKYVLGKEDARLLYSEGVLTESNMDINNSFYLQAKMNPRLKIKVGHISLSFSPRDKERFTDELMIEIAQEYLQDMGITDTQYIIVRHQDREHPHCHIVYNRVSNSGRTLPDNGDFVRNLSVCKELTRKYGLYMPKGKENVKTYRLREPLRSKYEMREIIKGGIARCQSWQELKDYLAPGNIEILFKYKGNTKEIQGVSFKRGEYSFKGSEIDRQLCFSKISRCLEKNTRGKSQEQQPKTITKLSGHSNSDTILANLIDNLGHTPVPNNAIKHKFPSEEEEDEEEEENTPENIRQRRRKMKL</sequence>
<feature type="compositionally biased region" description="Acidic residues" evidence="1">
    <location>
        <begin position="291"/>
        <end position="302"/>
    </location>
</feature>
<proteinExistence type="predicted"/>
<dbReference type="InterPro" id="IPR005094">
    <property type="entry name" value="Endonuclease_MobA/VirD2"/>
</dbReference>
<evidence type="ECO:0000313" key="4">
    <source>
        <dbReference type="Proteomes" id="UP000646484"/>
    </source>
</evidence>
<protein>
    <submittedName>
        <fullName evidence="3">Relaxase/mobilization nuclease domain-containing protein</fullName>
    </submittedName>
</protein>
<feature type="domain" description="MobA/VirD2-like nuclease" evidence="2">
    <location>
        <begin position="17"/>
        <end position="145"/>
    </location>
</feature>